<accession>A0ACB9P8M3</accession>
<dbReference type="EMBL" id="CM039430">
    <property type="protein sequence ID" value="KAI4344773.1"/>
    <property type="molecule type" value="Genomic_DNA"/>
</dbReference>
<evidence type="ECO:0000313" key="2">
    <source>
        <dbReference type="Proteomes" id="UP000828941"/>
    </source>
</evidence>
<dbReference type="Proteomes" id="UP000828941">
    <property type="component" value="Chromosome 5"/>
</dbReference>
<reference evidence="1 2" key="1">
    <citation type="journal article" date="2022" name="DNA Res.">
        <title>Chromosomal-level genome assembly of the orchid tree Bauhinia variegata (Leguminosae; Cercidoideae) supports the allotetraploid origin hypothesis of Bauhinia.</title>
        <authorList>
            <person name="Zhong Y."/>
            <person name="Chen Y."/>
            <person name="Zheng D."/>
            <person name="Pang J."/>
            <person name="Liu Y."/>
            <person name="Luo S."/>
            <person name="Meng S."/>
            <person name="Qian L."/>
            <person name="Wei D."/>
            <person name="Dai S."/>
            <person name="Zhou R."/>
        </authorList>
    </citation>
    <scope>NUCLEOTIDE SEQUENCE [LARGE SCALE GENOMIC DNA]</scope>
    <source>
        <strain evidence="1">BV-YZ2020</strain>
    </source>
</reference>
<keyword evidence="2" id="KW-1185">Reference proteome</keyword>
<protein>
    <submittedName>
        <fullName evidence="1">Uncharacterized protein</fullName>
    </submittedName>
</protein>
<comment type="caution">
    <text evidence="1">The sequence shown here is derived from an EMBL/GenBank/DDBJ whole genome shotgun (WGS) entry which is preliminary data.</text>
</comment>
<evidence type="ECO:0000313" key="1">
    <source>
        <dbReference type="EMBL" id="KAI4344773.1"/>
    </source>
</evidence>
<gene>
    <name evidence="1" type="ORF">L6164_011963</name>
</gene>
<proteinExistence type="predicted"/>
<name>A0ACB9P8M3_BAUVA</name>
<sequence length="1265" mass="141919">MLQALMNLLSPCWKPFGRGSENLDSIAVVGGNFGGGAGGREGKDGLLWFRDIGKYGSGDFSMAVVQANQVLEDQSQIESGPLGTFVGVYDGHGGPDASRYVCDNLFRHFQAISAESRGVVTTETIQRAFLQTEEGFTALVSELWSTRPSMATVGTCCLVGVIFQQTLFVANLGDSRVVLGKKVGNTGGMAAIQLSTEHNANIETIRHELKELHPDDPQVVVLKHGVWRVKGIIQVSRSIGDVYMKNAQFNREPINAKFRLPEPMNLPVLSANPTILSHPLHPNDSFLIFASDGLWEHLSNEKAVDIVQSNPRTGSAKRLVKAALHEAARKREMRYSDLRKIDKKVRRHFHDDITVIVLFLNHDLISRGMVIDPPLSVRMPERKDTLVCIVASRLPLTLDSYLLVPATERLPLTLDSDLLVTATEKLLIEAQAELRLTLNNKTLQSFASYAIFICAMASKISNSSSFLYSFILALSFLLTLSESAPQAFRREPGHPQWHHGAFHDVRDSVRSDVRRMLHSRAEVPFQVPLEVNIVLIGFNKDGGYRYSVDPHQLEQLLKVSFPTHRPSCLETGEPLDIEHHIVYNAFPAGQPELIALEKAVKEAMVPAGKARETDFGREVPLFEVEAASVEPIFQMLYSYIFDTDSQENSVTESDKPAPNAIFILNFDKVRLDPRNKEINLDSLMYGRLPELTEEDIKEQEGDYIYRYHYNGGGSSQVWLGSGRFVVIDLSAGPCTYGKIETEEGSVSFRSLPRLKNVMRPRSMGTADQSSSDIFLGQLASLISTTVEYVIAPDVRFETVDLTSRLLIPIIVLQNHNRYNIMEQGHNYSINVEAIETEVKKMLHYGQEVVIIGGAHSLHRHEKLAIAVSKAMRGHSLQETKNDGRFHVHTKTYLDGALLKEEMEHSADVLAAGLLEVADPSLSSKFFLRQTWLDESEGSSDSILKHKPLWASYDSKRGKKRRKKVKKQGDLQPTYGTRVIPVFVLSLADVDPNLMMEDDSLVWTSNDVVIVLEHQNEKIPLSYVSETQRRHTLPSQAQRHILAGLASVVGGLSAPYEKASHVHERPVVNWLWATGCHPFGPFSNTSHISQMLHDVALRNTIYARVDYALHKIRETSETVQSFAAEYLKTPLGEPVKGKKEKSNTQLWLEKFYKKTTNLPEPFPHELVDRLEKYLDGLEEQLVDVSSLLYDHRLQDAFLNSSDILQSTRFTQQYVDHVLDSEGEKMRCCDIEYKYPAHSSQAYIYGGILIAGFFVYFVVIFFSSPVR</sequence>
<organism evidence="1 2">
    <name type="scientific">Bauhinia variegata</name>
    <name type="common">Purple orchid tree</name>
    <name type="synonym">Phanera variegata</name>
    <dbReference type="NCBI Taxonomy" id="167791"/>
    <lineage>
        <taxon>Eukaryota</taxon>
        <taxon>Viridiplantae</taxon>
        <taxon>Streptophyta</taxon>
        <taxon>Embryophyta</taxon>
        <taxon>Tracheophyta</taxon>
        <taxon>Spermatophyta</taxon>
        <taxon>Magnoliopsida</taxon>
        <taxon>eudicotyledons</taxon>
        <taxon>Gunneridae</taxon>
        <taxon>Pentapetalae</taxon>
        <taxon>rosids</taxon>
        <taxon>fabids</taxon>
        <taxon>Fabales</taxon>
        <taxon>Fabaceae</taxon>
        <taxon>Cercidoideae</taxon>
        <taxon>Cercideae</taxon>
        <taxon>Bauhiniinae</taxon>
        <taxon>Bauhinia</taxon>
    </lineage>
</organism>